<dbReference type="InterPro" id="IPR029039">
    <property type="entry name" value="Flavoprotein-like_sf"/>
</dbReference>
<organism evidence="2 3">
    <name type="scientific">Klenkia terrae</name>
    <dbReference type="NCBI Taxonomy" id="1052259"/>
    <lineage>
        <taxon>Bacteria</taxon>
        <taxon>Bacillati</taxon>
        <taxon>Actinomycetota</taxon>
        <taxon>Actinomycetes</taxon>
        <taxon>Geodermatophilales</taxon>
        <taxon>Geodermatophilaceae</taxon>
        <taxon>Klenkia</taxon>
    </lineage>
</organism>
<proteinExistence type="predicted"/>
<sequence>MHASRAAELLVPNRSAGPHVLVATASRHGATAGIADRLVHLLQVSPAGLRCGLRAVAIPVERQPDPALFDAVVLGSAVYAGRWLESARHYATEHASGLRGLPVWLFSSGPIGPRPFPPADPYDVEPLAAVVGARSHRVFPGRLHEDLLGPEELAVVIAMRAPTGDFRDWPAVGSWAAEIAEDVAGLAPRESAAAVPGPG</sequence>
<gene>
    <name evidence="2" type="ORF">UXQ13_10325</name>
</gene>
<dbReference type="RefSeq" id="WP_225235945.1">
    <property type="nucleotide sequence ID" value="NZ_JBAPLV010000009.1"/>
</dbReference>
<dbReference type="Proteomes" id="UP001373496">
    <property type="component" value="Unassembled WGS sequence"/>
</dbReference>
<reference evidence="2 3" key="1">
    <citation type="submission" date="2024-03" db="EMBL/GenBank/DDBJ databases">
        <title>Draft genome sequence of Klenkia terrae.</title>
        <authorList>
            <person name="Duangmal K."/>
            <person name="Chantavorakit T."/>
        </authorList>
    </citation>
    <scope>NUCLEOTIDE SEQUENCE [LARGE SCALE GENOMIC DNA]</scope>
    <source>
        <strain evidence="2 3">JCM 17786</strain>
    </source>
</reference>
<keyword evidence="3" id="KW-1185">Reference proteome</keyword>
<dbReference type="Pfam" id="PF12724">
    <property type="entry name" value="Flavodoxin_5"/>
    <property type="match status" value="1"/>
</dbReference>
<protein>
    <submittedName>
        <fullName evidence="2">Flavodoxin domain-containing protein</fullName>
    </submittedName>
</protein>
<dbReference type="SUPFAM" id="SSF52218">
    <property type="entry name" value="Flavoproteins"/>
    <property type="match status" value="1"/>
</dbReference>
<evidence type="ECO:0000313" key="3">
    <source>
        <dbReference type="Proteomes" id="UP001373496"/>
    </source>
</evidence>
<accession>A0ABU8E5J7</accession>
<evidence type="ECO:0000313" key="2">
    <source>
        <dbReference type="EMBL" id="MEI4278862.1"/>
    </source>
</evidence>
<feature type="domain" description="Flavodoxin" evidence="1">
    <location>
        <begin position="21"/>
        <end position="115"/>
    </location>
</feature>
<comment type="caution">
    <text evidence="2">The sequence shown here is derived from an EMBL/GenBank/DDBJ whole genome shotgun (WGS) entry which is preliminary data.</text>
</comment>
<name>A0ABU8E5J7_9ACTN</name>
<evidence type="ECO:0000259" key="1">
    <source>
        <dbReference type="Pfam" id="PF12724"/>
    </source>
</evidence>
<dbReference type="InterPro" id="IPR026816">
    <property type="entry name" value="Flavodoxin_dom"/>
</dbReference>
<dbReference type="EMBL" id="JBAPLV010000009">
    <property type="protein sequence ID" value="MEI4278862.1"/>
    <property type="molecule type" value="Genomic_DNA"/>
</dbReference>